<name>A0A068VN26_COFCA</name>
<evidence type="ECO:0000256" key="1">
    <source>
        <dbReference type="ARBA" id="ARBA00023186"/>
    </source>
</evidence>
<dbReference type="SUPFAM" id="SSF49493">
    <property type="entry name" value="HSP40/DnaJ peptide-binding domain"/>
    <property type="match status" value="2"/>
</dbReference>
<dbReference type="Gene3D" id="2.60.260.20">
    <property type="entry name" value="Urease metallochaperone UreE, N-terminal domain"/>
    <property type="match status" value="2"/>
</dbReference>
<evidence type="ECO:0000259" key="2">
    <source>
        <dbReference type="Pfam" id="PF01556"/>
    </source>
</evidence>
<reference evidence="4" key="1">
    <citation type="journal article" date="2014" name="Science">
        <title>The coffee genome provides insight into the convergent evolution of caffeine biosynthesis.</title>
        <authorList>
            <person name="Denoeud F."/>
            <person name="Carretero-Paulet L."/>
            <person name="Dereeper A."/>
            <person name="Droc G."/>
            <person name="Guyot R."/>
            <person name="Pietrella M."/>
            <person name="Zheng C."/>
            <person name="Alberti A."/>
            <person name="Anthony F."/>
            <person name="Aprea G."/>
            <person name="Aury J.M."/>
            <person name="Bento P."/>
            <person name="Bernard M."/>
            <person name="Bocs S."/>
            <person name="Campa C."/>
            <person name="Cenci A."/>
            <person name="Combes M.C."/>
            <person name="Crouzillat D."/>
            <person name="Da Silva C."/>
            <person name="Daddiego L."/>
            <person name="De Bellis F."/>
            <person name="Dussert S."/>
            <person name="Garsmeur O."/>
            <person name="Gayraud T."/>
            <person name="Guignon V."/>
            <person name="Jahn K."/>
            <person name="Jamilloux V."/>
            <person name="Joet T."/>
            <person name="Labadie K."/>
            <person name="Lan T."/>
            <person name="Leclercq J."/>
            <person name="Lepelley M."/>
            <person name="Leroy T."/>
            <person name="Li L.T."/>
            <person name="Librado P."/>
            <person name="Lopez L."/>
            <person name="Munoz A."/>
            <person name="Noel B."/>
            <person name="Pallavicini A."/>
            <person name="Perrotta G."/>
            <person name="Poncet V."/>
            <person name="Pot D."/>
            <person name="Priyono X."/>
            <person name="Rigoreau M."/>
            <person name="Rouard M."/>
            <person name="Rozas J."/>
            <person name="Tranchant-Dubreuil C."/>
            <person name="VanBuren R."/>
            <person name="Zhang Q."/>
            <person name="Andrade A.C."/>
            <person name="Argout X."/>
            <person name="Bertrand B."/>
            <person name="de Kochko A."/>
            <person name="Graziosi G."/>
            <person name="Henry R.J."/>
            <person name="Jayarama X."/>
            <person name="Ming R."/>
            <person name="Nagai C."/>
            <person name="Rounsley S."/>
            <person name="Sankoff D."/>
            <person name="Giuliano G."/>
            <person name="Albert V.A."/>
            <person name="Wincker P."/>
            <person name="Lashermes P."/>
        </authorList>
    </citation>
    <scope>NUCLEOTIDE SEQUENCE [LARGE SCALE GENOMIC DNA]</scope>
    <source>
        <strain evidence="4">cv. DH200-94</strain>
    </source>
</reference>
<dbReference type="EMBL" id="HG741554">
    <property type="protein sequence ID" value="CDP21088.1"/>
    <property type="molecule type" value="Genomic_DNA"/>
</dbReference>
<dbReference type="GO" id="GO:0006457">
    <property type="term" value="P:protein folding"/>
    <property type="evidence" value="ECO:0007669"/>
    <property type="project" value="InterPro"/>
</dbReference>
<evidence type="ECO:0000313" key="3">
    <source>
        <dbReference type="EMBL" id="CDP21088.1"/>
    </source>
</evidence>
<dbReference type="Gramene" id="CDP21088">
    <property type="protein sequence ID" value="CDP21088"/>
    <property type="gene ID" value="GSCOC_T00000203001"/>
</dbReference>
<evidence type="ECO:0000313" key="4">
    <source>
        <dbReference type="Proteomes" id="UP000295252"/>
    </source>
</evidence>
<dbReference type="PANTHER" id="PTHR24078">
    <property type="entry name" value="DNAJ HOMOLOG SUBFAMILY C MEMBER"/>
    <property type="match status" value="1"/>
</dbReference>
<dbReference type="Pfam" id="PF01556">
    <property type="entry name" value="DnaJ_C"/>
    <property type="match status" value="1"/>
</dbReference>
<dbReference type="PhylomeDB" id="A0A068VN26"/>
<keyword evidence="1" id="KW-0143">Chaperone</keyword>
<dbReference type="Proteomes" id="UP000295252">
    <property type="component" value="Unassembled WGS sequence"/>
</dbReference>
<gene>
    <name evidence="3" type="ORF">GSCOC_T00000203001</name>
</gene>
<dbReference type="GO" id="GO:0051082">
    <property type="term" value="F:unfolded protein binding"/>
    <property type="evidence" value="ECO:0007669"/>
    <property type="project" value="InterPro"/>
</dbReference>
<accession>A0A068VN26</accession>
<sequence length="211" mass="23800">MLRETMGKLCSKGFDKGISHRKVPPPVWCPLRCTLDELYNGVEKTIKFPGGRMKLLPDPGVIAPNADPETLVVEIPAGAKNGLKIVYPRRVILDDRKVPRDVIVDVIEEPHAEFHRQGNDLWAIRKIPLMEYVTNEALTIETLDKRLLTVPKIEPGCVIEIPNEGMPCWHGIGETGSIFVSFEVIYPKNLSLTREEKDELKKLLAKEENNV</sequence>
<organism evidence="3 4">
    <name type="scientific">Coffea canephora</name>
    <name type="common">Robusta coffee</name>
    <dbReference type="NCBI Taxonomy" id="49390"/>
    <lineage>
        <taxon>Eukaryota</taxon>
        <taxon>Viridiplantae</taxon>
        <taxon>Streptophyta</taxon>
        <taxon>Embryophyta</taxon>
        <taxon>Tracheophyta</taxon>
        <taxon>Spermatophyta</taxon>
        <taxon>Magnoliopsida</taxon>
        <taxon>eudicotyledons</taxon>
        <taxon>Gunneridae</taxon>
        <taxon>Pentapetalae</taxon>
        <taxon>asterids</taxon>
        <taxon>lamiids</taxon>
        <taxon>Gentianales</taxon>
        <taxon>Rubiaceae</taxon>
        <taxon>Ixoroideae</taxon>
        <taxon>Gardenieae complex</taxon>
        <taxon>Bertiereae - Coffeeae clade</taxon>
        <taxon>Coffeeae</taxon>
        <taxon>Coffea</taxon>
    </lineage>
</organism>
<dbReference type="InterPro" id="IPR051339">
    <property type="entry name" value="DnaJ_subfamily_B"/>
</dbReference>
<dbReference type="STRING" id="49390.A0A068VN26"/>
<dbReference type="GO" id="GO:0051087">
    <property type="term" value="F:protein-folding chaperone binding"/>
    <property type="evidence" value="ECO:0007669"/>
    <property type="project" value="TreeGrafter"/>
</dbReference>
<dbReference type="AlphaFoldDB" id="A0A068VN26"/>
<dbReference type="GO" id="GO:0005829">
    <property type="term" value="C:cytosol"/>
    <property type="evidence" value="ECO:0007669"/>
    <property type="project" value="TreeGrafter"/>
</dbReference>
<dbReference type="InterPro" id="IPR008971">
    <property type="entry name" value="HSP40/DnaJ_pept-bd"/>
</dbReference>
<dbReference type="InParanoid" id="A0A068VN26"/>
<dbReference type="PANTHER" id="PTHR24078:SF553">
    <property type="entry name" value="DNAJ HOMOLOG SUBFAMILY B MEMBER 5"/>
    <property type="match status" value="1"/>
</dbReference>
<proteinExistence type="predicted"/>
<dbReference type="CDD" id="cd10747">
    <property type="entry name" value="DnaJ_C"/>
    <property type="match status" value="1"/>
</dbReference>
<keyword evidence="4" id="KW-1185">Reference proteome</keyword>
<protein>
    <submittedName>
        <fullName evidence="3">DH200=94 genomic scaffold, scaffold_2470</fullName>
    </submittedName>
</protein>
<feature type="domain" description="Chaperone DnaJ C-terminal" evidence="2">
    <location>
        <begin position="30"/>
        <end position="187"/>
    </location>
</feature>
<dbReference type="InterPro" id="IPR002939">
    <property type="entry name" value="DnaJ_C"/>
</dbReference>